<reference evidence="2" key="1">
    <citation type="submission" date="2023-06" db="EMBL/GenBank/DDBJ databases">
        <authorList>
            <person name="Kurt Z."/>
        </authorList>
    </citation>
    <scope>NUCLEOTIDE SEQUENCE</scope>
</reference>
<keyword evidence="1" id="KW-0175">Coiled coil</keyword>
<evidence type="ECO:0000313" key="2">
    <source>
        <dbReference type="EMBL" id="CAI9928823.1"/>
    </source>
</evidence>
<feature type="coiled-coil region" evidence="1">
    <location>
        <begin position="197"/>
        <end position="273"/>
    </location>
</feature>
<reference evidence="3 4" key="2">
    <citation type="submission" date="2024-07" db="EMBL/GenBank/DDBJ databases">
        <authorList>
            <person name="Akdeniz Z."/>
        </authorList>
    </citation>
    <scope>NUCLEOTIDE SEQUENCE [LARGE SCALE GENOMIC DNA]</scope>
</reference>
<evidence type="ECO:0000313" key="3">
    <source>
        <dbReference type="EMBL" id="CAL6077460.1"/>
    </source>
</evidence>
<dbReference type="Proteomes" id="UP001642409">
    <property type="component" value="Unassembled WGS sequence"/>
</dbReference>
<feature type="coiled-coil region" evidence="1">
    <location>
        <begin position="323"/>
        <end position="389"/>
    </location>
</feature>
<keyword evidence="4" id="KW-1185">Reference proteome</keyword>
<evidence type="ECO:0000313" key="4">
    <source>
        <dbReference type="Proteomes" id="UP001642409"/>
    </source>
</evidence>
<comment type="caution">
    <text evidence="2">The sequence shown here is derived from an EMBL/GenBank/DDBJ whole genome shotgun (WGS) entry which is preliminary data.</text>
</comment>
<gene>
    <name evidence="2" type="ORF">HINF_LOCUS16468</name>
    <name evidence="3" type="ORF">HINF_LOCUS58345</name>
</gene>
<organism evidence="2">
    <name type="scientific">Hexamita inflata</name>
    <dbReference type="NCBI Taxonomy" id="28002"/>
    <lineage>
        <taxon>Eukaryota</taxon>
        <taxon>Metamonada</taxon>
        <taxon>Diplomonadida</taxon>
        <taxon>Hexamitidae</taxon>
        <taxon>Hexamitinae</taxon>
        <taxon>Hexamita</taxon>
    </lineage>
</organism>
<dbReference type="EMBL" id="CAXDID020000327">
    <property type="protein sequence ID" value="CAL6077460.1"/>
    <property type="molecule type" value="Genomic_DNA"/>
</dbReference>
<protein>
    <submittedName>
        <fullName evidence="3">Hypothetical_protein</fullName>
    </submittedName>
</protein>
<proteinExistence type="predicted"/>
<evidence type="ECO:0000256" key="1">
    <source>
        <dbReference type="SAM" id="Coils"/>
    </source>
</evidence>
<name>A0AA86NZE0_9EUKA</name>
<dbReference type="AlphaFoldDB" id="A0AA86NZE0"/>
<accession>A0AA86NZE0</accession>
<sequence>MSYTNISSDISSTFDQLIYNSNMMQTNYDENIAIQLHQQLIILQDLVSQQQSQSAQQIKAVVMQLEQTENDLYNQQVTSESQQTTIAQLTSQLQSLQSSSTFQLQSESVYWQNQANSQMRELMNTNNLLSQYQDLVKTLQSDYDKLFQAVSKNNEFVRLQADECANVIVTQEAELLSNTALLHAQVNEHLSANHQKQHKLSNEVKQLKSQNNELAKQCSAYQQREIKYENTLQLTQSELELLESELSTEKTRFKAVQDQFNVLSAQNNQLKRQQEVNQSVFAEKTFRIQILEEQNGILQQKQLENGTQVQNTQSQYQNTIVLLNTAKNQKDELQKMLEGKQQEFNQLQNATSKRIEQLSNEIIGQNEQISEYEREIAQQAKQIALLQAAPKENSLAIEYQKMYENIKNQMHEQQLTMINKIQNLRLQNDKLKNNQIIKKYQATETIQKVISPSFKKSSSPFKEYKIETTQKIKEPIVRTIYYASNKIK</sequence>
<dbReference type="EMBL" id="CATOUU010000418">
    <property type="protein sequence ID" value="CAI9928823.1"/>
    <property type="molecule type" value="Genomic_DNA"/>
</dbReference>